<evidence type="ECO:0000256" key="1">
    <source>
        <dbReference type="ARBA" id="ARBA00022801"/>
    </source>
</evidence>
<keyword evidence="4" id="KW-0472">Membrane</keyword>
<sequence>MIDFDTMIQGTKRWVAFYLLVSCIATSTVTYAQEHQSQDSVKVNTLISQAAALLKEHETDKSISIAKEGLAASKKNSYLAGEARSYQLLGDAHSEKKEYIEALKCYLSSLKAFDILKQDRSIINVYTSIGTLYQQQNAHVQAIKYFDLALKKVEAGNYDLKLNAILLENIAYSYEQVEDYQQTIQYKIRLLSVYNQQANRDKTIATYKELSSLCEQTKQYRLAQKYNTELASIYEKSNDVGGLSTTYNNIGFIYKRTGDMKSSMDYFSKVIELVNRQPKNLSEGDKAILHVNIGVAYTNLKLYTRAKEHYAVALKIRERQKDEIEIANTDNYIASSYYVSGNTSRALKAVNDAIKLGEANNAEEVLVTSYQILHLIHDKDNNAAKAQAYLEKHKALKDKLSKEAKARKQQMLERQLEIEKNEEEIKTLLAEQEREVVESERKESKLKLQENEIKLKAKELAILKRDQELKAIEYKNQELEKEHAEQALVLAQQQLEAEKRNRELEMLEKEKEIQDQKLKRKALEDEKQKKTIQLLEADKKLKDEQLKNSYWIFGLFALVLGIIAISWIQKRKANRLLQRQQHEIQEKNEALVQNMEELRSTQEVLSEQKDQLEVQHQKITHSIRYAQRIQHSILPSDAFMKKVFPEHFITYLPKDIVSGDFYWAAEKGNVKILSVVDCTGHGVPGALMSIVGSNTLSELVNEKNFTDPAQILNQLHEGVRHKLSQEESQNHDGMDLGICTLEQNDNGSIRLKFSGAKQTLYIISSGELLEIEGDRKSIGGANSGSSRDFSRHEVDLQKGDILYLTTDGFTDQNSPDRVRFNKKRLRALIVDVYQQSLQEQRQSFEEALATHQQGAEQRDDITLIGIKL</sequence>
<dbReference type="InterPro" id="IPR001932">
    <property type="entry name" value="PPM-type_phosphatase-like_dom"/>
</dbReference>
<protein>
    <submittedName>
        <fullName evidence="6">Serine phosphatase RsbU, regulator of sigma subunit</fullName>
    </submittedName>
</protein>
<dbReference type="SMART" id="SM00331">
    <property type="entry name" value="PP2C_SIG"/>
    <property type="match status" value="1"/>
</dbReference>
<dbReference type="InterPro" id="IPR036457">
    <property type="entry name" value="PPM-type-like_dom_sf"/>
</dbReference>
<dbReference type="Gene3D" id="3.60.40.10">
    <property type="entry name" value="PPM-type phosphatase domain"/>
    <property type="match status" value="1"/>
</dbReference>
<gene>
    <name evidence="6" type="ORF">SAMN05660236_5869</name>
</gene>
<feature type="repeat" description="TPR" evidence="2">
    <location>
        <begin position="244"/>
        <end position="277"/>
    </location>
</feature>
<name>A0A1T5MMR0_9BACT</name>
<evidence type="ECO:0000256" key="2">
    <source>
        <dbReference type="PROSITE-ProRule" id="PRU00339"/>
    </source>
</evidence>
<evidence type="ECO:0000313" key="7">
    <source>
        <dbReference type="Proteomes" id="UP000190961"/>
    </source>
</evidence>
<dbReference type="InterPro" id="IPR011990">
    <property type="entry name" value="TPR-like_helical_dom_sf"/>
</dbReference>
<accession>A0A1T5MMR0</accession>
<dbReference type="Pfam" id="PF07228">
    <property type="entry name" value="SpoIIE"/>
    <property type="match status" value="1"/>
</dbReference>
<dbReference type="AlphaFoldDB" id="A0A1T5MMR0"/>
<evidence type="ECO:0000259" key="5">
    <source>
        <dbReference type="SMART" id="SM00331"/>
    </source>
</evidence>
<dbReference type="SMART" id="SM00028">
    <property type="entry name" value="TPR"/>
    <property type="match status" value="7"/>
</dbReference>
<keyword evidence="1" id="KW-0378">Hydrolase</keyword>
<dbReference type="STRING" id="688867.SAMN05660236_5869"/>
<feature type="transmembrane region" description="Helical" evidence="4">
    <location>
        <begin position="550"/>
        <end position="568"/>
    </location>
</feature>
<proteinExistence type="predicted"/>
<dbReference type="RefSeq" id="WP_079690361.1">
    <property type="nucleotide sequence ID" value="NZ_FUZU01000005.1"/>
</dbReference>
<evidence type="ECO:0000256" key="3">
    <source>
        <dbReference type="SAM" id="Coils"/>
    </source>
</evidence>
<keyword evidence="4" id="KW-1133">Transmembrane helix</keyword>
<dbReference type="InterPro" id="IPR052016">
    <property type="entry name" value="Bact_Sigma-Reg"/>
</dbReference>
<keyword evidence="4" id="KW-0812">Transmembrane</keyword>
<feature type="domain" description="PPM-type phosphatase" evidence="5">
    <location>
        <begin position="644"/>
        <end position="868"/>
    </location>
</feature>
<evidence type="ECO:0000256" key="4">
    <source>
        <dbReference type="SAM" id="Phobius"/>
    </source>
</evidence>
<dbReference type="PANTHER" id="PTHR43156">
    <property type="entry name" value="STAGE II SPORULATION PROTEIN E-RELATED"/>
    <property type="match status" value="1"/>
</dbReference>
<dbReference type="EMBL" id="FUZU01000005">
    <property type="protein sequence ID" value="SKC89510.1"/>
    <property type="molecule type" value="Genomic_DNA"/>
</dbReference>
<keyword evidence="7" id="KW-1185">Reference proteome</keyword>
<dbReference type="GO" id="GO:0016791">
    <property type="term" value="F:phosphatase activity"/>
    <property type="evidence" value="ECO:0007669"/>
    <property type="project" value="TreeGrafter"/>
</dbReference>
<dbReference type="Proteomes" id="UP000190961">
    <property type="component" value="Unassembled WGS sequence"/>
</dbReference>
<dbReference type="Gene3D" id="1.25.40.10">
    <property type="entry name" value="Tetratricopeptide repeat domain"/>
    <property type="match status" value="3"/>
</dbReference>
<dbReference type="PANTHER" id="PTHR43156:SF9">
    <property type="entry name" value="HAMP DOMAIN-CONTAINING PROTEIN"/>
    <property type="match status" value="1"/>
</dbReference>
<dbReference type="PROSITE" id="PS50005">
    <property type="entry name" value="TPR"/>
    <property type="match status" value="1"/>
</dbReference>
<dbReference type="InterPro" id="IPR019734">
    <property type="entry name" value="TPR_rpt"/>
</dbReference>
<dbReference type="OrthoDB" id="1119265at2"/>
<dbReference type="Pfam" id="PF13181">
    <property type="entry name" value="TPR_8"/>
    <property type="match status" value="3"/>
</dbReference>
<dbReference type="SUPFAM" id="SSF48452">
    <property type="entry name" value="TPR-like"/>
    <property type="match status" value="3"/>
</dbReference>
<reference evidence="6 7" key="1">
    <citation type="submission" date="2017-02" db="EMBL/GenBank/DDBJ databases">
        <authorList>
            <person name="Peterson S.W."/>
        </authorList>
    </citation>
    <scope>NUCLEOTIDE SEQUENCE [LARGE SCALE GENOMIC DNA]</scope>
    <source>
        <strain evidence="6 7">DSM 25262</strain>
    </source>
</reference>
<keyword evidence="2" id="KW-0802">TPR repeat</keyword>
<evidence type="ECO:0000313" key="6">
    <source>
        <dbReference type="EMBL" id="SKC89510.1"/>
    </source>
</evidence>
<feature type="coiled-coil region" evidence="3">
    <location>
        <begin position="570"/>
        <end position="615"/>
    </location>
</feature>
<feature type="coiled-coil region" evidence="3">
    <location>
        <begin position="383"/>
        <end position="540"/>
    </location>
</feature>
<organism evidence="6 7">
    <name type="scientific">Ohtaekwangia koreensis</name>
    <dbReference type="NCBI Taxonomy" id="688867"/>
    <lineage>
        <taxon>Bacteria</taxon>
        <taxon>Pseudomonadati</taxon>
        <taxon>Bacteroidota</taxon>
        <taxon>Cytophagia</taxon>
        <taxon>Cytophagales</taxon>
        <taxon>Fulvivirgaceae</taxon>
        <taxon>Ohtaekwangia</taxon>
    </lineage>
</organism>
<keyword evidence="3" id="KW-0175">Coiled coil</keyword>